<evidence type="ECO:0000256" key="9">
    <source>
        <dbReference type="SAM" id="Phobius"/>
    </source>
</evidence>
<dbReference type="Pfam" id="PF00072">
    <property type="entry name" value="Response_reg"/>
    <property type="match status" value="1"/>
</dbReference>
<dbReference type="Pfam" id="PF02518">
    <property type="entry name" value="HATPase_c"/>
    <property type="match status" value="1"/>
</dbReference>
<sequence length="854" mass="91425">MTPFHAATAALIALGSAILAMGAKRTLALLKLRQVTPHAGQWRVLLYLIVVFIAAYVATAIVVLMGWLEAVVALTGVLFLGGGIFVYLAARASFRTMQALVKSSMTQRQVGDMLEALSHAVLLVDDRGVVRTVNRKLCEITGQPASALVGKSIMQAVGLENPFATSAVKSSIDMPHTHEHELRRRDGLTVPVAVAIVPAHRGFVCVLTDIREDRLRRRQLDDAVRIAEEILRARNEFMALVATELRDPLGQLSRASRALVDAPPEADVAAMARKIGVAGEQLERVAQSLLDIGRLGGSAEGARVFHPATLLREAAEALSTPAARAGVVVRHYVEKGVPTTFYGREAQIRQILGLLGQNAIARAPGGEIRIAVEPVPGDKSSHQLLFSVRDTGYPLTDTTADLEFDPLTSGARSQGGRLDLAICRLLVLSLGGRMSAGNTTGNTATVFFTVQGGVAPGSQQSTIVNALGETQAAASLSGGWHNSFEASARLARLAIPDADADAEVEPERRTGSVLVVDDSPTSRELLAHQLKQAGNKVEVAGTASEALDLVAQQEFDVILLDVLLPDSDGIAVLEELREKGALERLSVLMISAVEETSSVAACIERGAEDFLPKPVSPAILRARLGACLEKKFLRDKARHHLVQLAAEGRRANDLLRVLLPDPIADELQSTGVIAPRRLDNVAVVFADIVGFTAYCDRHSPEEVLVSLQDLFTRFEQLALEFGVQKIKTIGDSFMGAAGLFTTVDERPALRCVQFGRAILAASADLSPHWNLRIGIHVGPVVGGVVGTRQYLFDIWGDTVNTAQRIEQNARVGQVCISAAARRQVEPDYTTESLGRSEIKGKGEAEIFVVVGGAN</sequence>
<dbReference type="InterPro" id="IPR001054">
    <property type="entry name" value="A/G_cyclase"/>
</dbReference>
<protein>
    <submittedName>
        <fullName evidence="14">Response regulator</fullName>
    </submittedName>
</protein>
<evidence type="ECO:0000259" key="11">
    <source>
        <dbReference type="PROSITE" id="PS50110"/>
    </source>
</evidence>
<evidence type="ECO:0000256" key="5">
    <source>
        <dbReference type="ARBA" id="ARBA00023136"/>
    </source>
</evidence>
<accession>A0ABS7TI21</accession>
<dbReference type="PROSITE" id="PS50125">
    <property type="entry name" value="GUANYLATE_CYCLASE_2"/>
    <property type="match status" value="1"/>
</dbReference>
<evidence type="ECO:0000259" key="12">
    <source>
        <dbReference type="PROSITE" id="PS50112"/>
    </source>
</evidence>
<evidence type="ECO:0000256" key="1">
    <source>
        <dbReference type="ARBA" id="ARBA00004370"/>
    </source>
</evidence>
<dbReference type="EMBL" id="JAIRAU010000001">
    <property type="protein sequence ID" value="MBZ5707873.1"/>
    <property type="molecule type" value="Genomic_DNA"/>
</dbReference>
<evidence type="ECO:0000256" key="7">
    <source>
        <dbReference type="PROSITE-ProRule" id="PRU00169"/>
    </source>
</evidence>
<keyword evidence="5 9" id="KW-0472">Membrane</keyword>
<dbReference type="NCBIfam" id="TIGR00229">
    <property type="entry name" value="sensory_box"/>
    <property type="match status" value="1"/>
</dbReference>
<feature type="modified residue" description="4-aspartylphosphate" evidence="7">
    <location>
        <position position="561"/>
    </location>
</feature>
<comment type="subcellular location">
    <subcellularLocation>
        <location evidence="1">Membrane</location>
    </subcellularLocation>
</comment>
<dbReference type="SMART" id="SM00387">
    <property type="entry name" value="HATPase_c"/>
    <property type="match status" value="1"/>
</dbReference>
<evidence type="ECO:0000256" key="2">
    <source>
        <dbReference type="ARBA" id="ARBA00022692"/>
    </source>
</evidence>
<dbReference type="Gene3D" id="3.30.450.20">
    <property type="entry name" value="PAS domain"/>
    <property type="match status" value="1"/>
</dbReference>
<feature type="domain" description="Histidine kinase" evidence="10">
    <location>
        <begin position="240"/>
        <end position="456"/>
    </location>
</feature>
<dbReference type="InterPro" id="IPR050401">
    <property type="entry name" value="Cyclic_nucleotide_synthase"/>
</dbReference>
<dbReference type="PROSITE" id="PS50112">
    <property type="entry name" value="PAS"/>
    <property type="match status" value="1"/>
</dbReference>
<keyword evidence="3" id="KW-0547">Nucleotide-binding</keyword>
<dbReference type="SMART" id="SM00044">
    <property type="entry name" value="CYCc"/>
    <property type="match status" value="1"/>
</dbReference>
<evidence type="ECO:0000256" key="4">
    <source>
        <dbReference type="ARBA" id="ARBA00022989"/>
    </source>
</evidence>
<evidence type="ECO:0000259" key="10">
    <source>
        <dbReference type="PROSITE" id="PS50109"/>
    </source>
</evidence>
<evidence type="ECO:0000256" key="6">
    <source>
        <dbReference type="ARBA" id="ARBA00023239"/>
    </source>
</evidence>
<dbReference type="PANTHER" id="PTHR11920">
    <property type="entry name" value="GUANYLYL CYCLASE"/>
    <property type="match status" value="1"/>
</dbReference>
<dbReference type="InterPro" id="IPR029787">
    <property type="entry name" value="Nucleotide_cyclase"/>
</dbReference>
<evidence type="ECO:0000313" key="15">
    <source>
        <dbReference type="Proteomes" id="UP001139031"/>
    </source>
</evidence>
<evidence type="ECO:0000259" key="13">
    <source>
        <dbReference type="PROSITE" id="PS50125"/>
    </source>
</evidence>
<dbReference type="InterPro" id="IPR005467">
    <property type="entry name" value="His_kinase_dom"/>
</dbReference>
<feature type="domain" description="Response regulatory" evidence="11">
    <location>
        <begin position="512"/>
        <end position="628"/>
    </location>
</feature>
<keyword evidence="4 9" id="KW-1133">Transmembrane helix</keyword>
<gene>
    <name evidence="14" type="ORF">K7C98_01280</name>
</gene>
<feature type="transmembrane region" description="Helical" evidence="9">
    <location>
        <begin position="44"/>
        <end position="64"/>
    </location>
</feature>
<proteinExistence type="inferred from homology"/>
<dbReference type="SMART" id="SM00448">
    <property type="entry name" value="REC"/>
    <property type="match status" value="1"/>
</dbReference>
<evidence type="ECO:0000256" key="3">
    <source>
        <dbReference type="ARBA" id="ARBA00022741"/>
    </source>
</evidence>
<dbReference type="InterPro" id="IPR000014">
    <property type="entry name" value="PAS"/>
</dbReference>
<keyword evidence="6 8" id="KW-0456">Lyase</keyword>
<feature type="domain" description="PAS" evidence="12">
    <location>
        <begin position="106"/>
        <end position="154"/>
    </location>
</feature>
<dbReference type="PROSITE" id="PS00452">
    <property type="entry name" value="GUANYLATE_CYCLASE_1"/>
    <property type="match status" value="1"/>
</dbReference>
<name>A0ABS7TI21_9BACT</name>
<dbReference type="SUPFAM" id="SSF55785">
    <property type="entry name" value="PYP-like sensor domain (PAS domain)"/>
    <property type="match status" value="1"/>
</dbReference>
<dbReference type="RefSeq" id="WP_224189636.1">
    <property type="nucleotide sequence ID" value="NZ_JAIRAU010000001.1"/>
</dbReference>
<dbReference type="InterPro" id="IPR036890">
    <property type="entry name" value="HATPase_C_sf"/>
</dbReference>
<dbReference type="Gene3D" id="3.30.70.1230">
    <property type="entry name" value="Nucleotide cyclase"/>
    <property type="match status" value="1"/>
</dbReference>
<dbReference type="Gene3D" id="1.10.287.130">
    <property type="match status" value="1"/>
</dbReference>
<dbReference type="Pfam" id="PF00211">
    <property type="entry name" value="Guanylate_cyc"/>
    <property type="match status" value="1"/>
</dbReference>
<feature type="transmembrane region" description="Helical" evidence="9">
    <location>
        <begin position="6"/>
        <end position="23"/>
    </location>
</feature>
<dbReference type="InterPro" id="IPR003594">
    <property type="entry name" value="HATPase_dom"/>
</dbReference>
<dbReference type="Proteomes" id="UP001139031">
    <property type="component" value="Unassembled WGS sequence"/>
</dbReference>
<dbReference type="PANTHER" id="PTHR11920:SF335">
    <property type="entry name" value="GUANYLATE CYCLASE"/>
    <property type="match status" value="1"/>
</dbReference>
<dbReference type="SUPFAM" id="SSF47384">
    <property type="entry name" value="Homodimeric domain of signal transducing histidine kinase"/>
    <property type="match status" value="1"/>
</dbReference>
<dbReference type="CDD" id="cd07302">
    <property type="entry name" value="CHD"/>
    <property type="match status" value="1"/>
</dbReference>
<evidence type="ECO:0000313" key="14">
    <source>
        <dbReference type="EMBL" id="MBZ5707873.1"/>
    </source>
</evidence>
<feature type="domain" description="Guanylate cyclase" evidence="13">
    <location>
        <begin position="682"/>
        <end position="806"/>
    </location>
</feature>
<dbReference type="SUPFAM" id="SSF55874">
    <property type="entry name" value="ATPase domain of HSP90 chaperone/DNA topoisomerase II/histidine kinase"/>
    <property type="match status" value="1"/>
</dbReference>
<dbReference type="InterPro" id="IPR018297">
    <property type="entry name" value="A/G_cyclase_CS"/>
</dbReference>
<keyword evidence="15" id="KW-1185">Reference proteome</keyword>
<comment type="similarity">
    <text evidence="8">Belongs to the adenylyl cyclase class-4/guanylyl cyclase family.</text>
</comment>
<comment type="caution">
    <text evidence="14">The sequence shown here is derived from an EMBL/GenBank/DDBJ whole genome shotgun (WGS) entry which is preliminary data.</text>
</comment>
<keyword evidence="2 9" id="KW-0812">Transmembrane</keyword>
<reference evidence="14" key="1">
    <citation type="submission" date="2021-08" db="EMBL/GenBank/DDBJ databases">
        <authorList>
            <person name="Stevens D.C."/>
        </authorList>
    </citation>
    <scope>NUCLEOTIDE SEQUENCE</scope>
    <source>
        <strain evidence="14">DSM 53165</strain>
    </source>
</reference>
<dbReference type="InterPro" id="IPR036097">
    <property type="entry name" value="HisK_dim/P_sf"/>
</dbReference>
<dbReference type="Gene3D" id="3.40.50.2300">
    <property type="match status" value="1"/>
</dbReference>
<dbReference type="CDD" id="cd00156">
    <property type="entry name" value="REC"/>
    <property type="match status" value="1"/>
</dbReference>
<evidence type="ECO:0000256" key="8">
    <source>
        <dbReference type="RuleBase" id="RU000405"/>
    </source>
</evidence>
<dbReference type="InterPro" id="IPR035965">
    <property type="entry name" value="PAS-like_dom_sf"/>
</dbReference>
<dbReference type="SUPFAM" id="SSF55073">
    <property type="entry name" value="Nucleotide cyclase"/>
    <property type="match status" value="1"/>
</dbReference>
<organism evidence="14 15">
    <name type="scientific">Nannocystis pusilla</name>
    <dbReference type="NCBI Taxonomy" id="889268"/>
    <lineage>
        <taxon>Bacteria</taxon>
        <taxon>Pseudomonadati</taxon>
        <taxon>Myxococcota</taxon>
        <taxon>Polyangia</taxon>
        <taxon>Nannocystales</taxon>
        <taxon>Nannocystaceae</taxon>
        <taxon>Nannocystis</taxon>
    </lineage>
</organism>
<keyword evidence="7" id="KW-0597">Phosphoprotein</keyword>
<dbReference type="PROSITE" id="PS50109">
    <property type="entry name" value="HIS_KIN"/>
    <property type="match status" value="1"/>
</dbReference>
<dbReference type="Pfam" id="PF13426">
    <property type="entry name" value="PAS_9"/>
    <property type="match status" value="1"/>
</dbReference>
<dbReference type="InterPro" id="IPR001789">
    <property type="entry name" value="Sig_transdc_resp-reg_receiver"/>
</dbReference>
<dbReference type="CDD" id="cd00130">
    <property type="entry name" value="PAS"/>
    <property type="match status" value="1"/>
</dbReference>
<dbReference type="InterPro" id="IPR011006">
    <property type="entry name" value="CheY-like_superfamily"/>
</dbReference>
<dbReference type="PROSITE" id="PS50110">
    <property type="entry name" value="RESPONSE_REGULATORY"/>
    <property type="match status" value="1"/>
</dbReference>
<dbReference type="Gene3D" id="3.30.565.10">
    <property type="entry name" value="Histidine kinase-like ATPase, C-terminal domain"/>
    <property type="match status" value="1"/>
</dbReference>
<feature type="transmembrane region" description="Helical" evidence="9">
    <location>
        <begin position="70"/>
        <end position="90"/>
    </location>
</feature>
<dbReference type="SUPFAM" id="SSF52172">
    <property type="entry name" value="CheY-like"/>
    <property type="match status" value="1"/>
</dbReference>